<protein>
    <submittedName>
        <fullName evidence="3">Uncharacterized protein</fullName>
    </submittedName>
</protein>
<reference evidence="3 4" key="1">
    <citation type="submission" date="2021-02" db="EMBL/GenBank/DDBJ databases">
        <authorList>
            <person name="Vanwijnsberghe S."/>
        </authorList>
    </citation>
    <scope>NUCLEOTIDE SEQUENCE [LARGE SCALE GENOMIC DNA]</scope>
    <source>
        <strain evidence="3 4">R-69776</strain>
    </source>
</reference>
<dbReference type="Proteomes" id="UP000673821">
    <property type="component" value="Unassembled WGS sequence"/>
</dbReference>
<keyword evidence="2" id="KW-0812">Transmembrane</keyword>
<keyword evidence="2" id="KW-1133">Transmembrane helix</keyword>
<evidence type="ECO:0000256" key="1">
    <source>
        <dbReference type="SAM" id="MobiDB-lite"/>
    </source>
</evidence>
<proteinExistence type="predicted"/>
<feature type="region of interest" description="Disordered" evidence="1">
    <location>
        <begin position="196"/>
        <end position="215"/>
    </location>
</feature>
<gene>
    <name evidence="3" type="ORF">R69776_04562</name>
</gene>
<organism evidence="3 4">
    <name type="scientific">Paraburkholderia nemoris</name>
    <dbReference type="NCBI Taxonomy" id="2793076"/>
    <lineage>
        <taxon>Bacteria</taxon>
        <taxon>Pseudomonadati</taxon>
        <taxon>Pseudomonadota</taxon>
        <taxon>Betaproteobacteria</taxon>
        <taxon>Burkholderiales</taxon>
        <taxon>Burkholderiaceae</taxon>
        <taxon>Paraburkholderia</taxon>
    </lineage>
</organism>
<comment type="caution">
    <text evidence="3">The sequence shown here is derived from an EMBL/GenBank/DDBJ whole genome shotgun (WGS) entry which is preliminary data.</text>
</comment>
<evidence type="ECO:0000313" key="4">
    <source>
        <dbReference type="Proteomes" id="UP000673821"/>
    </source>
</evidence>
<keyword evidence="4" id="KW-1185">Reference proteome</keyword>
<accession>A0ABN7M5B8</accession>
<keyword evidence="2" id="KW-0472">Membrane</keyword>
<feature type="transmembrane region" description="Helical" evidence="2">
    <location>
        <begin position="12"/>
        <end position="30"/>
    </location>
</feature>
<evidence type="ECO:0000256" key="2">
    <source>
        <dbReference type="SAM" id="Phobius"/>
    </source>
</evidence>
<name>A0ABN7M5B8_9BURK</name>
<evidence type="ECO:0000313" key="3">
    <source>
        <dbReference type="EMBL" id="CAE6786386.1"/>
    </source>
</evidence>
<dbReference type="EMBL" id="CAJNBH010000013">
    <property type="protein sequence ID" value="CAE6786386.1"/>
    <property type="molecule type" value="Genomic_DNA"/>
</dbReference>
<dbReference type="RefSeq" id="WP_054034556.1">
    <property type="nucleotide sequence ID" value="NZ_CAJNBH010000013.1"/>
</dbReference>
<sequence>MGFDWQVYAKLFAVSVLSASVVSTLINVYFNSRKDARDHRREAAATAASAVQALEAYYCTAARMIVDADIAQEEVFRGEGGGSGIGLPKFAYPEGMDWKWLAPKTVSRLRSFPAAREATQRHLAMEWEHSLPPDHLSDIAVECAKLANKAWALAQSVRAHHRLGEGVLDAHDRYIPDLIARTLCEREEAMARMIERTSQMRQRRRATEAASDSDK</sequence>